<reference evidence="2" key="2">
    <citation type="submission" date="2020-09" db="EMBL/GenBank/DDBJ databases">
        <authorList>
            <person name="Sun Q."/>
            <person name="Kim S."/>
        </authorList>
    </citation>
    <scope>NUCLEOTIDE SEQUENCE</scope>
    <source>
        <strain evidence="2">KCTC 23714</strain>
    </source>
</reference>
<organism evidence="2 3">
    <name type="scientific">Gemmobacter lanyuensis</name>
    <dbReference type="NCBI Taxonomy" id="1054497"/>
    <lineage>
        <taxon>Bacteria</taxon>
        <taxon>Pseudomonadati</taxon>
        <taxon>Pseudomonadota</taxon>
        <taxon>Alphaproteobacteria</taxon>
        <taxon>Rhodobacterales</taxon>
        <taxon>Paracoccaceae</taxon>
        <taxon>Gemmobacter</taxon>
    </lineage>
</organism>
<accession>A0A918ITQ3</accession>
<evidence type="ECO:0000256" key="1">
    <source>
        <dbReference type="SAM" id="SignalP"/>
    </source>
</evidence>
<dbReference type="Proteomes" id="UP000628984">
    <property type="component" value="Unassembled WGS sequence"/>
</dbReference>
<keyword evidence="3" id="KW-1185">Reference proteome</keyword>
<name>A0A918ITQ3_9RHOB</name>
<reference evidence="2" key="1">
    <citation type="journal article" date="2014" name="Int. J. Syst. Evol. Microbiol.">
        <title>Complete genome sequence of Corynebacterium casei LMG S-19264T (=DSM 44701T), isolated from a smear-ripened cheese.</title>
        <authorList>
            <consortium name="US DOE Joint Genome Institute (JGI-PGF)"/>
            <person name="Walter F."/>
            <person name="Albersmeier A."/>
            <person name="Kalinowski J."/>
            <person name="Ruckert C."/>
        </authorList>
    </citation>
    <scope>NUCLEOTIDE SEQUENCE</scope>
    <source>
        <strain evidence="2">KCTC 23714</strain>
    </source>
</reference>
<comment type="caution">
    <text evidence="2">The sequence shown here is derived from an EMBL/GenBank/DDBJ whole genome shotgun (WGS) entry which is preliminary data.</text>
</comment>
<evidence type="ECO:0000313" key="2">
    <source>
        <dbReference type="EMBL" id="GGW32261.1"/>
    </source>
</evidence>
<protein>
    <submittedName>
        <fullName evidence="2">Uncharacterized protein</fullName>
    </submittedName>
</protein>
<dbReference type="EMBL" id="BMYQ01000005">
    <property type="protein sequence ID" value="GGW32261.1"/>
    <property type="molecule type" value="Genomic_DNA"/>
</dbReference>
<dbReference type="RefSeq" id="WP_189633813.1">
    <property type="nucleotide sequence ID" value="NZ_BMYQ01000005.1"/>
</dbReference>
<keyword evidence="1" id="KW-0732">Signal</keyword>
<gene>
    <name evidence="2" type="ORF">GCM10011452_21080</name>
</gene>
<feature type="chain" id="PRO_5036815340" evidence="1">
    <location>
        <begin position="20"/>
        <end position="67"/>
    </location>
</feature>
<dbReference type="AlphaFoldDB" id="A0A918ITQ3"/>
<sequence>MTRALLIALLLAACAPAQPHLGVRATPAGVAVTPSVATTMGGVRIGASPHGAHLGTRIGGVGLGIGL</sequence>
<evidence type="ECO:0000313" key="3">
    <source>
        <dbReference type="Proteomes" id="UP000628984"/>
    </source>
</evidence>
<feature type="signal peptide" evidence="1">
    <location>
        <begin position="1"/>
        <end position="19"/>
    </location>
</feature>
<proteinExistence type="predicted"/>